<sequence>MATPCNTTRTSNTDLRFREFPIPNELLYYIVDNFHDDLVSLKACSLVSQAWHPAARTHILSSILIYTHRDDDTHDLAAFVHFLASHQSIRPLVKKLKMTSEHPYVYDVYSLLLQLPICRTLILYGCAIQRSAPADLPIVPFPHFDALRFRGCSFSHSHSFRTAFQLIHLFGIVDPLEPPHRTCLHSLQYCPGHLAYDFAEMALESLEFRYVKFLQIVPSPSMIGQNGVQRFLDSAAALKRFEYDIDNYAPRSTYVPPSLRNCTELDEMVFILQPGGRSWGNADLHAAVNLGTASLILESLPRDAKLSAVFFDLGIRCNLVEDYQDYVERIEWKPVFQSLRRVSCVTHVDVLLRYSSKVQLDDATRKKLCEVIEQTFERLSGVGVHLKVSCVPTL</sequence>
<evidence type="ECO:0000313" key="1">
    <source>
        <dbReference type="EMBL" id="TCD66435.1"/>
    </source>
</evidence>
<name>A0A4R0RKH7_9APHY</name>
<dbReference type="AlphaFoldDB" id="A0A4R0RKH7"/>
<evidence type="ECO:0000313" key="2">
    <source>
        <dbReference type="Proteomes" id="UP000292702"/>
    </source>
</evidence>
<dbReference type="Proteomes" id="UP000292702">
    <property type="component" value="Unassembled WGS sequence"/>
</dbReference>
<keyword evidence="2" id="KW-1185">Reference proteome</keyword>
<dbReference type="OrthoDB" id="2921803at2759"/>
<organism evidence="1 2">
    <name type="scientific">Steccherinum ochraceum</name>
    <dbReference type="NCBI Taxonomy" id="92696"/>
    <lineage>
        <taxon>Eukaryota</taxon>
        <taxon>Fungi</taxon>
        <taxon>Dikarya</taxon>
        <taxon>Basidiomycota</taxon>
        <taxon>Agaricomycotina</taxon>
        <taxon>Agaricomycetes</taxon>
        <taxon>Polyporales</taxon>
        <taxon>Steccherinaceae</taxon>
        <taxon>Steccherinum</taxon>
    </lineage>
</organism>
<proteinExistence type="predicted"/>
<dbReference type="EMBL" id="RWJN01000135">
    <property type="protein sequence ID" value="TCD66435.1"/>
    <property type="molecule type" value="Genomic_DNA"/>
</dbReference>
<protein>
    <recommendedName>
        <fullName evidence="3">F-box domain-containing protein</fullName>
    </recommendedName>
</protein>
<gene>
    <name evidence="1" type="ORF">EIP91_001371</name>
</gene>
<accession>A0A4R0RKH7</accession>
<comment type="caution">
    <text evidence="1">The sequence shown here is derived from an EMBL/GenBank/DDBJ whole genome shotgun (WGS) entry which is preliminary data.</text>
</comment>
<evidence type="ECO:0008006" key="3">
    <source>
        <dbReference type="Google" id="ProtNLM"/>
    </source>
</evidence>
<reference evidence="1 2" key="1">
    <citation type="submission" date="2018-11" db="EMBL/GenBank/DDBJ databases">
        <title>Genome assembly of Steccherinum ochraceum LE-BIN_3174, the white-rot fungus of the Steccherinaceae family (The Residual Polyporoid clade, Polyporales, Basidiomycota).</title>
        <authorList>
            <person name="Fedorova T.V."/>
            <person name="Glazunova O.A."/>
            <person name="Landesman E.O."/>
            <person name="Moiseenko K.V."/>
            <person name="Psurtseva N.V."/>
            <person name="Savinova O.S."/>
            <person name="Shakhova N.V."/>
            <person name="Tyazhelova T.V."/>
            <person name="Vasina D.V."/>
        </authorList>
    </citation>
    <scope>NUCLEOTIDE SEQUENCE [LARGE SCALE GENOMIC DNA]</scope>
    <source>
        <strain evidence="1 2">LE-BIN_3174</strain>
    </source>
</reference>